<dbReference type="InterPro" id="IPR000531">
    <property type="entry name" value="Beta-barrel_TonB"/>
</dbReference>
<dbReference type="NCBIfam" id="TIGR01783">
    <property type="entry name" value="TonB-siderophor"/>
    <property type="match status" value="1"/>
</dbReference>
<dbReference type="Gene3D" id="2.170.130.10">
    <property type="entry name" value="TonB-dependent receptor, plug domain"/>
    <property type="match status" value="1"/>
</dbReference>
<dbReference type="Pfam" id="PF07715">
    <property type="entry name" value="Plug"/>
    <property type="match status" value="1"/>
</dbReference>
<keyword evidence="12" id="KW-0675">Receptor</keyword>
<keyword evidence="20" id="KW-1185">Reference proteome</keyword>
<keyword evidence="4 14" id="KW-1134">Transmembrane beta strand</keyword>
<evidence type="ECO:0000256" key="16">
    <source>
        <dbReference type="SAM" id="SignalP"/>
    </source>
</evidence>
<dbReference type="RefSeq" id="WP_090521421.1">
    <property type="nucleotide sequence ID" value="NZ_FNAH01000002.1"/>
</dbReference>
<evidence type="ECO:0000256" key="9">
    <source>
        <dbReference type="ARBA" id="ARBA00023065"/>
    </source>
</evidence>
<evidence type="ECO:0000256" key="11">
    <source>
        <dbReference type="ARBA" id="ARBA00023136"/>
    </source>
</evidence>
<name>A0A1G6WZW8_9RHOB</name>
<feature type="chain" id="PRO_5011786769" evidence="16">
    <location>
        <begin position="21"/>
        <end position="701"/>
    </location>
</feature>
<reference evidence="19 20" key="1">
    <citation type="submission" date="2016-10" db="EMBL/GenBank/DDBJ databases">
        <authorList>
            <person name="de Groot N.N."/>
        </authorList>
    </citation>
    <scope>NUCLEOTIDE SEQUENCE [LARGE SCALE GENOMIC DNA]</scope>
    <source>
        <strain evidence="19 20">DSM 22220</strain>
    </source>
</reference>
<evidence type="ECO:0000256" key="5">
    <source>
        <dbReference type="ARBA" id="ARBA00022496"/>
    </source>
</evidence>
<keyword evidence="11 14" id="KW-0472">Membrane</keyword>
<keyword evidence="9" id="KW-0406">Ion transport</keyword>
<dbReference type="Pfam" id="PF00593">
    <property type="entry name" value="TonB_dep_Rec_b-barrel"/>
    <property type="match status" value="1"/>
</dbReference>
<feature type="domain" description="TonB-dependent receptor plug" evidence="18">
    <location>
        <begin position="71"/>
        <end position="172"/>
    </location>
</feature>
<dbReference type="CDD" id="cd01347">
    <property type="entry name" value="ligand_gated_channel"/>
    <property type="match status" value="1"/>
</dbReference>
<dbReference type="GO" id="GO:0038023">
    <property type="term" value="F:signaling receptor activity"/>
    <property type="evidence" value="ECO:0007669"/>
    <property type="project" value="InterPro"/>
</dbReference>
<dbReference type="PROSITE" id="PS52016">
    <property type="entry name" value="TONB_DEPENDENT_REC_3"/>
    <property type="match status" value="1"/>
</dbReference>
<dbReference type="STRING" id="591205.SAMN05421538_102267"/>
<organism evidence="19 20">
    <name type="scientific">Paracoccus isoporae</name>
    <dbReference type="NCBI Taxonomy" id="591205"/>
    <lineage>
        <taxon>Bacteria</taxon>
        <taxon>Pseudomonadati</taxon>
        <taxon>Pseudomonadota</taxon>
        <taxon>Alphaproteobacteria</taxon>
        <taxon>Rhodobacterales</taxon>
        <taxon>Paracoccaceae</taxon>
        <taxon>Paracoccus</taxon>
    </lineage>
</organism>
<proteinExistence type="inferred from homology"/>
<comment type="similarity">
    <text evidence="2 14 15">Belongs to the TonB-dependent receptor family.</text>
</comment>
<dbReference type="Proteomes" id="UP000199344">
    <property type="component" value="Unassembled WGS sequence"/>
</dbReference>
<dbReference type="InterPro" id="IPR037066">
    <property type="entry name" value="Plug_dom_sf"/>
</dbReference>
<evidence type="ECO:0000256" key="4">
    <source>
        <dbReference type="ARBA" id="ARBA00022452"/>
    </source>
</evidence>
<keyword evidence="10 15" id="KW-0798">TonB box</keyword>
<accession>A0A1G6WZW8</accession>
<protein>
    <submittedName>
        <fullName evidence="19">Iron complex outermembrane recepter protein</fullName>
    </submittedName>
</protein>
<evidence type="ECO:0000256" key="7">
    <source>
        <dbReference type="ARBA" id="ARBA00022729"/>
    </source>
</evidence>
<evidence type="ECO:0000256" key="6">
    <source>
        <dbReference type="ARBA" id="ARBA00022692"/>
    </source>
</evidence>
<evidence type="ECO:0000256" key="12">
    <source>
        <dbReference type="ARBA" id="ARBA00023170"/>
    </source>
</evidence>
<keyword evidence="13 14" id="KW-0998">Cell outer membrane</keyword>
<feature type="domain" description="TonB-dependent receptor-like beta-barrel" evidence="17">
    <location>
        <begin position="257"/>
        <end position="671"/>
    </location>
</feature>
<evidence type="ECO:0000256" key="1">
    <source>
        <dbReference type="ARBA" id="ARBA00004571"/>
    </source>
</evidence>
<evidence type="ECO:0000256" key="2">
    <source>
        <dbReference type="ARBA" id="ARBA00009810"/>
    </source>
</evidence>
<dbReference type="Gene3D" id="2.40.170.20">
    <property type="entry name" value="TonB-dependent receptor, beta-barrel domain"/>
    <property type="match status" value="1"/>
</dbReference>
<comment type="subcellular location">
    <subcellularLocation>
        <location evidence="1 14">Cell outer membrane</location>
        <topology evidence="1 14">Multi-pass membrane protein</topology>
    </subcellularLocation>
</comment>
<dbReference type="InterPro" id="IPR010105">
    <property type="entry name" value="TonB_sidphr_rcpt"/>
</dbReference>
<dbReference type="GO" id="GO:0015891">
    <property type="term" value="P:siderophore transport"/>
    <property type="evidence" value="ECO:0007669"/>
    <property type="project" value="InterPro"/>
</dbReference>
<evidence type="ECO:0000256" key="13">
    <source>
        <dbReference type="ARBA" id="ARBA00023237"/>
    </source>
</evidence>
<evidence type="ECO:0000256" key="3">
    <source>
        <dbReference type="ARBA" id="ARBA00022448"/>
    </source>
</evidence>
<evidence type="ECO:0000313" key="19">
    <source>
        <dbReference type="EMBL" id="SDD71391.1"/>
    </source>
</evidence>
<evidence type="ECO:0000313" key="20">
    <source>
        <dbReference type="Proteomes" id="UP000199344"/>
    </source>
</evidence>
<dbReference type="EMBL" id="FNAH01000002">
    <property type="protein sequence ID" value="SDD71391.1"/>
    <property type="molecule type" value="Genomic_DNA"/>
</dbReference>
<keyword evidence="6 14" id="KW-0812">Transmembrane</keyword>
<evidence type="ECO:0000256" key="15">
    <source>
        <dbReference type="RuleBase" id="RU003357"/>
    </source>
</evidence>
<dbReference type="OrthoDB" id="9760333at2"/>
<gene>
    <name evidence="19" type="ORF">SAMN05421538_102267</name>
</gene>
<keyword evidence="7 16" id="KW-0732">Signal</keyword>
<evidence type="ECO:0000256" key="14">
    <source>
        <dbReference type="PROSITE-ProRule" id="PRU01360"/>
    </source>
</evidence>
<keyword evidence="5" id="KW-0410">Iron transport</keyword>
<dbReference type="PANTHER" id="PTHR32552:SF68">
    <property type="entry name" value="FERRICHROME OUTER MEMBRANE TRANSPORTER_PHAGE RECEPTOR"/>
    <property type="match status" value="1"/>
</dbReference>
<dbReference type="InterPro" id="IPR012910">
    <property type="entry name" value="Plug_dom"/>
</dbReference>
<evidence type="ECO:0000259" key="17">
    <source>
        <dbReference type="Pfam" id="PF00593"/>
    </source>
</evidence>
<dbReference type="AlphaFoldDB" id="A0A1G6WZW8"/>
<evidence type="ECO:0000259" key="18">
    <source>
        <dbReference type="Pfam" id="PF07715"/>
    </source>
</evidence>
<dbReference type="InterPro" id="IPR036942">
    <property type="entry name" value="Beta-barrel_TonB_sf"/>
</dbReference>
<dbReference type="GO" id="GO:0009279">
    <property type="term" value="C:cell outer membrane"/>
    <property type="evidence" value="ECO:0007669"/>
    <property type="project" value="UniProtKB-SubCell"/>
</dbReference>
<sequence length="701" mass="75871">MPAHPRQILLLAGVSTAALAAAAAAQDPAVTPAGQGAENPVFVLGTIYLDAEDVAGYVASGAQVAKSLTPLAESQKSVSVVTEAQIDDQGASNLGESLGYTAGIYGQPFGADPRFNAPTLRGFESDKAQYVNGLRQGRFFGAVDYELYGMQQVEVLRGPSSSLYGAGMPAGIINQVQKRAQTGDFGEAGVGIDSHDGKRVFFDVNREASEALSWRLTGIGKDMQTQIDELGNERGYLAGAVRWSPDALTTIDLLASYTADAPISPVGIPFGLTELADGEDLRELYVGQTNWDDSDRKMWNLGVEVSHDLDSGWTLSQGFRYEKLDWDYTGTYVSTGAVIDADGSFFRGASRQSEESESVSLDTRLTGEAVTGQATHQLLFGMDLRRYEAEESSLIESDRTRFDWNDPDNQGPLPVFAGGPNSGAVTLRQVGIYAQDEVMLGNWRMTGGLRYDWAEQSGVQYNVPAEFDETKLTGQASLGYQFGNGVLTYLSYATSFDPQTGINENEEPLKPTEGEQWELGLKYQPTAFDGLFTAAIYDLTQTNVNQWAGSSASGVNLYRQIGEVRSRGLELEASAALSAAWEIRASYAYNDTEQRGGTNTGQPMWNAPKHSAGIWLDHDFGNGLRSGGGIRHIGSRMDISNTRELDSVTLLDMGASYTRGNLEGSLNVSNLTDEVYLSTCGWFGCYYGEGRTLSAKMTYTW</sequence>
<feature type="signal peptide" evidence="16">
    <location>
        <begin position="1"/>
        <end position="20"/>
    </location>
</feature>
<dbReference type="SUPFAM" id="SSF56935">
    <property type="entry name" value="Porins"/>
    <property type="match status" value="1"/>
</dbReference>
<keyword evidence="3 14" id="KW-0813">Transport</keyword>
<evidence type="ECO:0000256" key="10">
    <source>
        <dbReference type="ARBA" id="ARBA00023077"/>
    </source>
</evidence>
<dbReference type="PANTHER" id="PTHR32552">
    <property type="entry name" value="FERRICHROME IRON RECEPTOR-RELATED"/>
    <property type="match status" value="1"/>
</dbReference>
<dbReference type="GO" id="GO:0015344">
    <property type="term" value="F:siderophore uptake transmembrane transporter activity"/>
    <property type="evidence" value="ECO:0007669"/>
    <property type="project" value="TreeGrafter"/>
</dbReference>
<dbReference type="InterPro" id="IPR039426">
    <property type="entry name" value="TonB-dep_rcpt-like"/>
</dbReference>
<evidence type="ECO:0000256" key="8">
    <source>
        <dbReference type="ARBA" id="ARBA00023004"/>
    </source>
</evidence>
<keyword evidence="8" id="KW-0408">Iron</keyword>